<dbReference type="Pfam" id="PF00332">
    <property type="entry name" value="Glyco_hydro_17"/>
    <property type="match status" value="1"/>
</dbReference>
<keyword evidence="7" id="KW-0812">Transmembrane</keyword>
<comment type="catalytic activity">
    <reaction evidence="1">
        <text>Hydrolysis of (1-&gt;3)-beta-D-glucosidic linkages in (1-&gt;3)-beta-D-glucans.</text>
        <dbReference type="EC" id="3.2.1.39"/>
    </reaction>
</comment>
<reference evidence="8 9" key="1">
    <citation type="journal article" date="2023" name="Hortic Res">
        <title>The complete reference genome for grapevine (Vitis vinifera L.) genetics and breeding.</title>
        <authorList>
            <person name="Shi X."/>
            <person name="Cao S."/>
            <person name="Wang X."/>
            <person name="Huang S."/>
            <person name="Wang Y."/>
            <person name="Liu Z."/>
            <person name="Liu W."/>
            <person name="Leng X."/>
            <person name="Peng Y."/>
            <person name="Wang N."/>
            <person name="Wang Y."/>
            <person name="Ma Z."/>
            <person name="Xu X."/>
            <person name="Zhang F."/>
            <person name="Xue H."/>
            <person name="Zhong H."/>
            <person name="Wang Y."/>
            <person name="Zhang K."/>
            <person name="Velt A."/>
            <person name="Avia K."/>
            <person name="Holtgrawe D."/>
            <person name="Grimplet J."/>
            <person name="Matus J.T."/>
            <person name="Ware D."/>
            <person name="Wu X."/>
            <person name="Wang H."/>
            <person name="Liu C."/>
            <person name="Fang Y."/>
            <person name="Rustenholz C."/>
            <person name="Cheng Z."/>
            <person name="Xiao H."/>
            <person name="Zhou Y."/>
        </authorList>
    </citation>
    <scope>NUCLEOTIDE SEQUENCE [LARGE SCALE GENOMIC DNA]</scope>
    <source>
        <strain evidence="9">cv. Pinot noir / PN40024</strain>
        <tissue evidence="8">Leaf</tissue>
    </source>
</reference>
<dbReference type="EC" id="3.2.1.39" evidence="3"/>
<dbReference type="InterPro" id="IPR044965">
    <property type="entry name" value="Glyco_hydro_17_plant"/>
</dbReference>
<accession>A0ABY9BHI4</accession>
<keyword evidence="7" id="KW-1133">Transmembrane helix</keyword>
<evidence type="ECO:0000256" key="3">
    <source>
        <dbReference type="ARBA" id="ARBA00012780"/>
    </source>
</evidence>
<sequence length="405" mass="43715">MELSKFCYSSLVFLISGIVLPAVVVAVGINYGQIANNLPSPDDVVPLVRSIGASRVKLYDADPKVLRAFANTGVEFIVGLGNEYLSKMRDPDKALAWVKANVQAHLPDTNITCITVGNEILTYNDTSLNDNLLPAMQGVHAVLVNLGLDKQVSVTTAHSLAILETSYPPSAGAFRQDLIECITPILNFNVKTGSPFLINAYPFFAYKANPKQVPIDFVLFQPNQGVVDPDTNLHYDNMLFAQIDAVYSALASLGFKKIPVQISETGWPSKGDEDETGATIENAKKYNGNLIKLMSQKRGTPMRPNSDLNIYVFALFNENMKPGPTSERNYGLFKPDGTPAYPLGFSGIEVSSNTTTPGYGGNVSVTQPATSSTGYLSISSATERLGSRGILSCVCLSWIALALRS</sequence>
<keyword evidence="7" id="KW-0472">Membrane</keyword>
<evidence type="ECO:0000256" key="7">
    <source>
        <dbReference type="SAM" id="Phobius"/>
    </source>
</evidence>
<keyword evidence="5" id="KW-0326">Glycosidase</keyword>
<feature type="transmembrane region" description="Helical" evidence="7">
    <location>
        <begin position="12"/>
        <end position="31"/>
    </location>
</feature>
<evidence type="ECO:0000256" key="4">
    <source>
        <dbReference type="ARBA" id="ARBA00022801"/>
    </source>
</evidence>
<evidence type="ECO:0000256" key="2">
    <source>
        <dbReference type="ARBA" id="ARBA00008773"/>
    </source>
</evidence>
<keyword evidence="4" id="KW-0378">Hydrolase</keyword>
<evidence type="ECO:0000313" key="8">
    <source>
        <dbReference type="EMBL" id="WJZ82119.1"/>
    </source>
</evidence>
<evidence type="ECO:0000313" key="9">
    <source>
        <dbReference type="Proteomes" id="UP001227230"/>
    </source>
</evidence>
<evidence type="ECO:0000256" key="5">
    <source>
        <dbReference type="ARBA" id="ARBA00023295"/>
    </source>
</evidence>
<dbReference type="InterPro" id="IPR000490">
    <property type="entry name" value="Glyco_hydro_17"/>
</dbReference>
<dbReference type="EMBL" id="CP126649">
    <property type="protein sequence ID" value="WJZ82119.1"/>
    <property type="molecule type" value="Genomic_DNA"/>
</dbReference>
<comment type="similarity">
    <text evidence="2 6">Belongs to the glycosyl hydrolase 17 family.</text>
</comment>
<proteinExistence type="inferred from homology"/>
<name>A0ABY9BHI4_VITVI</name>
<evidence type="ECO:0000256" key="6">
    <source>
        <dbReference type="RuleBase" id="RU004335"/>
    </source>
</evidence>
<dbReference type="Proteomes" id="UP001227230">
    <property type="component" value="Chromosome 2"/>
</dbReference>
<evidence type="ECO:0000256" key="1">
    <source>
        <dbReference type="ARBA" id="ARBA00000382"/>
    </source>
</evidence>
<dbReference type="SUPFAM" id="SSF51445">
    <property type="entry name" value="(Trans)glycosidases"/>
    <property type="match status" value="1"/>
</dbReference>
<dbReference type="InterPro" id="IPR017853">
    <property type="entry name" value="GH"/>
</dbReference>
<organism evidence="8 9">
    <name type="scientific">Vitis vinifera</name>
    <name type="common">Grape</name>
    <dbReference type="NCBI Taxonomy" id="29760"/>
    <lineage>
        <taxon>Eukaryota</taxon>
        <taxon>Viridiplantae</taxon>
        <taxon>Streptophyta</taxon>
        <taxon>Embryophyta</taxon>
        <taxon>Tracheophyta</taxon>
        <taxon>Spermatophyta</taxon>
        <taxon>Magnoliopsida</taxon>
        <taxon>eudicotyledons</taxon>
        <taxon>Gunneridae</taxon>
        <taxon>Pentapetalae</taxon>
        <taxon>rosids</taxon>
        <taxon>Vitales</taxon>
        <taxon>Vitaceae</taxon>
        <taxon>Viteae</taxon>
        <taxon>Vitis</taxon>
    </lineage>
</organism>
<keyword evidence="9" id="KW-1185">Reference proteome</keyword>
<dbReference type="Gene3D" id="3.20.20.80">
    <property type="entry name" value="Glycosidases"/>
    <property type="match status" value="1"/>
</dbReference>
<protein>
    <recommendedName>
        <fullName evidence="3">glucan endo-1,3-beta-D-glucosidase</fullName>
        <ecNumber evidence="3">3.2.1.39</ecNumber>
    </recommendedName>
</protein>
<dbReference type="PANTHER" id="PTHR32227">
    <property type="entry name" value="GLUCAN ENDO-1,3-BETA-GLUCOSIDASE BG1-RELATED-RELATED"/>
    <property type="match status" value="1"/>
</dbReference>
<gene>
    <name evidence="8" type="ORF">VitviT2T_001909</name>
</gene>